<organism evidence="2 3">
    <name type="scientific">Saguinus oedipus</name>
    <name type="common">Cotton-top tamarin</name>
    <name type="synonym">Oedipomidas oedipus</name>
    <dbReference type="NCBI Taxonomy" id="9490"/>
    <lineage>
        <taxon>Eukaryota</taxon>
        <taxon>Metazoa</taxon>
        <taxon>Chordata</taxon>
        <taxon>Craniata</taxon>
        <taxon>Vertebrata</taxon>
        <taxon>Euteleostomi</taxon>
        <taxon>Mammalia</taxon>
        <taxon>Eutheria</taxon>
        <taxon>Euarchontoglires</taxon>
        <taxon>Primates</taxon>
        <taxon>Haplorrhini</taxon>
        <taxon>Platyrrhini</taxon>
        <taxon>Cebidae</taxon>
        <taxon>Callitrichinae</taxon>
        <taxon>Saguinus</taxon>
    </lineage>
</organism>
<evidence type="ECO:0000256" key="1">
    <source>
        <dbReference type="SAM" id="MobiDB-lite"/>
    </source>
</evidence>
<feature type="region of interest" description="Disordered" evidence="1">
    <location>
        <begin position="67"/>
        <end position="113"/>
    </location>
</feature>
<evidence type="ECO:0000313" key="2">
    <source>
        <dbReference type="EMBL" id="KAK2102590.1"/>
    </source>
</evidence>
<gene>
    <name evidence="2" type="ORF">P7K49_020257</name>
</gene>
<sequence length="317" mass="33116">MQAKHMHSWQKYKCQVEDSERHYPLFWALSNSSAIKKKQGDYNSQKTLRSYPLRTLNLGDCIGQRARGAGLGPEPRIGAGLGAGPRRGRCCRRGPEHASGAEDGGGSSGCSRDLSWAEAEEPPALTSLWLRFARRSVCEAPRERPGGGAATAAEERAGSGPPRPPAPPAPRLLGGAAAAMFSVLSYGRLVARAVLGGLSQTDPRAGGGGGGDYGLVTAGCGFGKDFRKGLLKKGACYGDDACFVARHRSADVLEPTSGSHSAVPAPGDLVLSLGDTCRHLISLWFRSSAWPGDPCLFGGSRHHSLAQAAGSPADGQS</sequence>
<feature type="region of interest" description="Disordered" evidence="1">
    <location>
        <begin position="140"/>
        <end position="169"/>
    </location>
</feature>
<reference evidence="2 3" key="1">
    <citation type="submission" date="2023-05" db="EMBL/GenBank/DDBJ databases">
        <title>B98-5 Cell Line De Novo Hybrid Assembly: An Optical Mapping Approach.</title>
        <authorList>
            <person name="Kananen K."/>
            <person name="Auerbach J.A."/>
            <person name="Kautto E."/>
            <person name="Blachly J.S."/>
        </authorList>
    </citation>
    <scope>NUCLEOTIDE SEQUENCE [LARGE SCALE GENOMIC DNA]</scope>
    <source>
        <strain evidence="2">B95-8</strain>
        <tissue evidence="2">Cell line</tissue>
    </source>
</reference>
<comment type="caution">
    <text evidence="2">The sequence shown here is derived from an EMBL/GenBank/DDBJ whole genome shotgun (WGS) entry which is preliminary data.</text>
</comment>
<dbReference type="EMBL" id="JASSZA010000009">
    <property type="protein sequence ID" value="KAK2102590.1"/>
    <property type="molecule type" value="Genomic_DNA"/>
</dbReference>
<proteinExistence type="predicted"/>
<dbReference type="Proteomes" id="UP001266305">
    <property type="component" value="Unassembled WGS sequence"/>
</dbReference>
<name>A0ABQ9UZV7_SAGOE</name>
<accession>A0ABQ9UZV7</accession>
<protein>
    <submittedName>
        <fullName evidence="2">Uncharacterized protein</fullName>
    </submittedName>
</protein>
<evidence type="ECO:0000313" key="3">
    <source>
        <dbReference type="Proteomes" id="UP001266305"/>
    </source>
</evidence>
<keyword evidence="3" id="KW-1185">Reference proteome</keyword>